<comment type="similarity">
    <text evidence="1 3">Belongs to the UreD family.</text>
</comment>
<gene>
    <name evidence="3" type="primary">ureD</name>
    <name evidence="4" type="ORF">C8P66_106130</name>
</gene>
<dbReference type="GO" id="GO:0016151">
    <property type="term" value="F:nickel cation binding"/>
    <property type="evidence" value="ECO:0007669"/>
    <property type="project" value="UniProtKB-UniRule"/>
</dbReference>
<comment type="subcellular location">
    <subcellularLocation>
        <location evidence="3">Cytoplasm</location>
    </subcellularLocation>
</comment>
<dbReference type="OrthoDB" id="9798842at2"/>
<dbReference type="Pfam" id="PF01774">
    <property type="entry name" value="UreD"/>
    <property type="match status" value="1"/>
</dbReference>
<dbReference type="AlphaFoldDB" id="A0A2W7KJK2"/>
<dbReference type="EMBL" id="QKYU01000006">
    <property type="protein sequence ID" value="PZW48126.1"/>
    <property type="molecule type" value="Genomic_DNA"/>
</dbReference>
<dbReference type="Proteomes" id="UP000249688">
    <property type="component" value="Unassembled WGS sequence"/>
</dbReference>
<protein>
    <recommendedName>
        <fullName evidence="3">Urease accessory protein UreD</fullName>
    </recommendedName>
</protein>
<keyword evidence="3" id="KW-0963">Cytoplasm</keyword>
<sequence length="276" mass="28532">MLPSPARHQRADGGVLARFTAAPRGAAPASLYQTAPLRLLLPDPEPDEVTTAALLNTGGGLAGGDAVRIGLDLAAGARLTVATAAAEKIYRSLGPPTRIAVELTLEPGAALEWIPQETILFDGASLARATTLRLAPGSRLLAAETLVFGRAARKETVTTLNLHDAWRLHLGDRLIWADALRLRDGAALADRFRFGAAGALATLLCVGPDPLALLAVLRGALAGPARADATQPAPGVLLARILGDATAVRATVAAAILAVRAPLLGLPSRLPRLWTT</sequence>
<comment type="function">
    <text evidence="3">Required for maturation of urease via the functional incorporation of the urease nickel metallocenter.</text>
</comment>
<evidence type="ECO:0000313" key="4">
    <source>
        <dbReference type="EMBL" id="PZW48126.1"/>
    </source>
</evidence>
<organism evidence="4 5">
    <name type="scientific">Humitalea rosea</name>
    <dbReference type="NCBI Taxonomy" id="990373"/>
    <lineage>
        <taxon>Bacteria</taxon>
        <taxon>Pseudomonadati</taxon>
        <taxon>Pseudomonadota</taxon>
        <taxon>Alphaproteobacteria</taxon>
        <taxon>Acetobacterales</taxon>
        <taxon>Roseomonadaceae</taxon>
        <taxon>Humitalea</taxon>
    </lineage>
</organism>
<evidence type="ECO:0000256" key="3">
    <source>
        <dbReference type="HAMAP-Rule" id="MF_01384"/>
    </source>
</evidence>
<comment type="caution">
    <text evidence="4">The sequence shown here is derived from an EMBL/GenBank/DDBJ whole genome shotgun (WGS) entry which is preliminary data.</text>
</comment>
<dbReference type="InterPro" id="IPR002669">
    <property type="entry name" value="UreD"/>
</dbReference>
<proteinExistence type="inferred from homology"/>
<evidence type="ECO:0000256" key="1">
    <source>
        <dbReference type="ARBA" id="ARBA00007177"/>
    </source>
</evidence>
<dbReference type="RefSeq" id="WP_158537135.1">
    <property type="nucleotide sequence ID" value="NZ_QKYU01000006.1"/>
</dbReference>
<keyword evidence="5" id="KW-1185">Reference proteome</keyword>
<evidence type="ECO:0000256" key="2">
    <source>
        <dbReference type="ARBA" id="ARBA00023186"/>
    </source>
</evidence>
<dbReference type="HAMAP" id="MF_01384">
    <property type="entry name" value="UreD"/>
    <property type="match status" value="1"/>
</dbReference>
<dbReference type="PANTHER" id="PTHR33643">
    <property type="entry name" value="UREASE ACCESSORY PROTEIN D"/>
    <property type="match status" value="1"/>
</dbReference>
<reference evidence="4 5" key="1">
    <citation type="submission" date="2018-06" db="EMBL/GenBank/DDBJ databases">
        <title>Genomic Encyclopedia of Archaeal and Bacterial Type Strains, Phase II (KMG-II): from individual species to whole genera.</title>
        <authorList>
            <person name="Goeker M."/>
        </authorList>
    </citation>
    <scope>NUCLEOTIDE SEQUENCE [LARGE SCALE GENOMIC DNA]</scope>
    <source>
        <strain evidence="4 5">DSM 24525</strain>
    </source>
</reference>
<comment type="subunit">
    <text evidence="3">UreD, UreF and UreG form a complex that acts as a GTP-hydrolysis-dependent molecular chaperone, activating the urease apoprotein by helping to assemble the nickel containing metallocenter of UreC. The UreE protein probably delivers the nickel.</text>
</comment>
<evidence type="ECO:0000313" key="5">
    <source>
        <dbReference type="Proteomes" id="UP000249688"/>
    </source>
</evidence>
<keyword evidence="2 3" id="KW-0143">Chaperone</keyword>
<dbReference type="GO" id="GO:0005737">
    <property type="term" value="C:cytoplasm"/>
    <property type="evidence" value="ECO:0007669"/>
    <property type="project" value="UniProtKB-SubCell"/>
</dbReference>
<keyword evidence="3" id="KW-0996">Nickel insertion</keyword>
<dbReference type="PANTHER" id="PTHR33643:SF1">
    <property type="entry name" value="UREASE ACCESSORY PROTEIN D"/>
    <property type="match status" value="1"/>
</dbReference>
<accession>A0A2W7KJK2</accession>
<name>A0A2W7KJK2_9PROT</name>